<organism evidence="1 2">
    <name type="scientific">Sphaerisporangium flaviroseum</name>
    <dbReference type="NCBI Taxonomy" id="509199"/>
    <lineage>
        <taxon>Bacteria</taxon>
        <taxon>Bacillati</taxon>
        <taxon>Actinomycetota</taxon>
        <taxon>Actinomycetes</taxon>
        <taxon>Streptosporangiales</taxon>
        <taxon>Streptosporangiaceae</taxon>
        <taxon>Sphaerisporangium</taxon>
    </lineage>
</organism>
<reference evidence="2" key="1">
    <citation type="journal article" date="2019" name="Int. J. Syst. Evol. Microbiol.">
        <title>The Global Catalogue of Microorganisms (GCM) 10K type strain sequencing project: providing services to taxonomists for standard genome sequencing and annotation.</title>
        <authorList>
            <consortium name="The Broad Institute Genomics Platform"/>
            <consortium name="The Broad Institute Genome Sequencing Center for Infectious Disease"/>
            <person name="Wu L."/>
            <person name="Ma J."/>
        </authorList>
    </citation>
    <scope>NUCLEOTIDE SEQUENCE [LARGE SCALE GENOMIC DNA]</scope>
    <source>
        <strain evidence="2">JCM 16908</strain>
    </source>
</reference>
<sequence>MSSQRARTLVEAYLYIRITARAAEGEGHERHTARDYEAQTALTEGPDEWRLFFDGRDLGLALRIDVHIPYRAEADARRDGLRFGHGTSELIDAGQWRMVSSGYAERAMREDLRFIDTPTDADLFGSVVLGWESARDAVAEAAKFLPPTAKEVPPSAFWTETGRAAHRERPDLFTRESLERDIASYEEARVEFIVMHTSARP</sequence>
<keyword evidence="2" id="KW-1185">Reference proteome</keyword>
<proteinExistence type="predicted"/>
<gene>
    <name evidence="1" type="ORF">GCM10022226_36070</name>
</gene>
<dbReference type="Proteomes" id="UP001500888">
    <property type="component" value="Unassembled WGS sequence"/>
</dbReference>
<accession>A0ABP7I8J4</accession>
<comment type="caution">
    <text evidence="1">The sequence shown here is derived from an EMBL/GenBank/DDBJ whole genome shotgun (WGS) entry which is preliminary data.</text>
</comment>
<dbReference type="EMBL" id="BAAAZR010000008">
    <property type="protein sequence ID" value="GAA3812209.1"/>
    <property type="molecule type" value="Genomic_DNA"/>
</dbReference>
<name>A0ABP7I8J4_9ACTN</name>
<evidence type="ECO:0000313" key="1">
    <source>
        <dbReference type="EMBL" id="GAA3812209.1"/>
    </source>
</evidence>
<evidence type="ECO:0000313" key="2">
    <source>
        <dbReference type="Proteomes" id="UP001500888"/>
    </source>
</evidence>
<dbReference type="RefSeq" id="WP_344940795.1">
    <property type="nucleotide sequence ID" value="NZ_BAAAZR010000008.1"/>
</dbReference>
<protein>
    <submittedName>
        <fullName evidence="1">Uncharacterized protein</fullName>
    </submittedName>
</protein>